<dbReference type="GO" id="GO:0000160">
    <property type="term" value="P:phosphorelay signal transduction system"/>
    <property type="evidence" value="ECO:0007669"/>
    <property type="project" value="InterPro"/>
</dbReference>
<comment type="caution">
    <text evidence="3">The sequence shown here is derived from an EMBL/GenBank/DDBJ whole genome shotgun (WGS) entry which is preliminary data.</text>
</comment>
<dbReference type="SMART" id="SM00448">
    <property type="entry name" value="REC"/>
    <property type="match status" value="1"/>
</dbReference>
<dbReference type="InterPro" id="IPR052893">
    <property type="entry name" value="TCS_response_regulator"/>
</dbReference>
<dbReference type="EMBL" id="JADKGY010000001">
    <property type="protein sequence ID" value="MBK9981070.1"/>
    <property type="molecule type" value="Genomic_DNA"/>
</dbReference>
<sequence length="149" mass="17256">MKKNKIHILLADDDNDDCRLFQEALNDLPVETELITVPNGEQLMELLSKKRKRLPDVLFLDLNMPRKNGFSSLGEIKRNTDLDQLPVIIFSTATEEEKVKQVYRDAAHYYIRKPATFSELKNVILKVLTLIRDKNMPLPTKENFELTAD</sequence>
<reference evidence="3 4" key="1">
    <citation type="submission" date="2020-10" db="EMBL/GenBank/DDBJ databases">
        <title>Connecting structure to function with the recovery of over 1000 high-quality activated sludge metagenome-assembled genomes encoding full-length rRNA genes using long-read sequencing.</title>
        <authorList>
            <person name="Singleton C.M."/>
            <person name="Petriglieri F."/>
            <person name="Kristensen J.M."/>
            <person name="Kirkegaard R.H."/>
            <person name="Michaelsen T.Y."/>
            <person name="Andersen M.H."/>
            <person name="Karst S.M."/>
            <person name="Dueholm M.S."/>
            <person name="Nielsen P.H."/>
            <person name="Albertsen M."/>
        </authorList>
    </citation>
    <scope>NUCLEOTIDE SEQUENCE [LARGE SCALE GENOMIC DNA]</scope>
    <source>
        <strain evidence="3">Ribe_18-Q3-R11-54_MAXAC.273</strain>
    </source>
</reference>
<dbReference type="InterPro" id="IPR001789">
    <property type="entry name" value="Sig_transdc_resp-reg_receiver"/>
</dbReference>
<dbReference type="Proteomes" id="UP000808337">
    <property type="component" value="Unassembled WGS sequence"/>
</dbReference>
<dbReference type="AlphaFoldDB" id="A0A9D7XMD8"/>
<feature type="domain" description="Response regulatory" evidence="2">
    <location>
        <begin position="7"/>
        <end position="128"/>
    </location>
</feature>
<dbReference type="InterPro" id="IPR011006">
    <property type="entry name" value="CheY-like_superfamily"/>
</dbReference>
<proteinExistence type="predicted"/>
<dbReference type="Pfam" id="PF00072">
    <property type="entry name" value="Response_reg"/>
    <property type="match status" value="1"/>
</dbReference>
<protein>
    <submittedName>
        <fullName evidence="3">Response regulator</fullName>
    </submittedName>
</protein>
<gene>
    <name evidence="3" type="ORF">IPP15_01365</name>
</gene>
<dbReference type="SUPFAM" id="SSF52172">
    <property type="entry name" value="CheY-like"/>
    <property type="match status" value="1"/>
</dbReference>
<dbReference type="Gene3D" id="3.40.50.2300">
    <property type="match status" value="1"/>
</dbReference>
<evidence type="ECO:0000313" key="3">
    <source>
        <dbReference type="EMBL" id="MBK9981070.1"/>
    </source>
</evidence>
<accession>A0A9D7XMD8</accession>
<feature type="modified residue" description="4-aspartylphosphate" evidence="1">
    <location>
        <position position="61"/>
    </location>
</feature>
<evidence type="ECO:0000259" key="2">
    <source>
        <dbReference type="PROSITE" id="PS50110"/>
    </source>
</evidence>
<name>A0A9D7XMD8_9BACT</name>
<dbReference type="PANTHER" id="PTHR44520:SF2">
    <property type="entry name" value="RESPONSE REGULATOR RCP1"/>
    <property type="match status" value="1"/>
</dbReference>
<keyword evidence="1" id="KW-0597">Phosphoprotein</keyword>
<organism evidence="3 4">
    <name type="scientific">Candidatus Opimibacter skivensis</name>
    <dbReference type="NCBI Taxonomy" id="2982028"/>
    <lineage>
        <taxon>Bacteria</taxon>
        <taxon>Pseudomonadati</taxon>
        <taxon>Bacteroidota</taxon>
        <taxon>Saprospiria</taxon>
        <taxon>Saprospirales</taxon>
        <taxon>Saprospiraceae</taxon>
        <taxon>Candidatus Opimibacter</taxon>
    </lineage>
</organism>
<dbReference type="PANTHER" id="PTHR44520">
    <property type="entry name" value="RESPONSE REGULATOR RCP1-RELATED"/>
    <property type="match status" value="1"/>
</dbReference>
<evidence type="ECO:0000313" key="4">
    <source>
        <dbReference type="Proteomes" id="UP000808337"/>
    </source>
</evidence>
<evidence type="ECO:0000256" key="1">
    <source>
        <dbReference type="PROSITE-ProRule" id="PRU00169"/>
    </source>
</evidence>
<dbReference type="PROSITE" id="PS50110">
    <property type="entry name" value="RESPONSE_REGULATORY"/>
    <property type="match status" value="1"/>
</dbReference>